<protein>
    <recommendedName>
        <fullName evidence="2">DNA polymerase III subunit delta</fullName>
        <ecNumber evidence="1">2.7.7.7</ecNumber>
    </recommendedName>
</protein>
<organism evidence="11 12">
    <name type="scientific">Aquibacillus salsiterrae</name>
    <dbReference type="NCBI Taxonomy" id="2950439"/>
    <lineage>
        <taxon>Bacteria</taxon>
        <taxon>Bacillati</taxon>
        <taxon>Bacillota</taxon>
        <taxon>Bacilli</taxon>
        <taxon>Bacillales</taxon>
        <taxon>Bacillaceae</taxon>
        <taxon>Aquibacillus</taxon>
    </lineage>
</organism>
<evidence type="ECO:0000256" key="3">
    <source>
        <dbReference type="ARBA" id="ARBA00022679"/>
    </source>
</evidence>
<dbReference type="InterPro" id="IPR005790">
    <property type="entry name" value="DNA_polIII_delta"/>
</dbReference>
<gene>
    <name evidence="11" type="primary">holA</name>
    <name evidence="11" type="ORF">NC799_01475</name>
</gene>
<dbReference type="GO" id="GO:0006261">
    <property type="term" value="P:DNA-templated DNA replication"/>
    <property type="evidence" value="ECO:0007669"/>
    <property type="project" value="TreeGrafter"/>
</dbReference>
<dbReference type="GO" id="GO:0003677">
    <property type="term" value="F:DNA binding"/>
    <property type="evidence" value="ECO:0007669"/>
    <property type="project" value="InterPro"/>
</dbReference>
<dbReference type="Gene3D" id="3.40.50.300">
    <property type="entry name" value="P-loop containing nucleotide triphosphate hydrolases"/>
    <property type="match status" value="1"/>
</dbReference>
<dbReference type="SUPFAM" id="SSF52540">
    <property type="entry name" value="P-loop containing nucleoside triphosphate hydrolases"/>
    <property type="match status" value="1"/>
</dbReference>
<evidence type="ECO:0000313" key="11">
    <source>
        <dbReference type="EMBL" id="MDC3415580.1"/>
    </source>
</evidence>
<dbReference type="InterPro" id="IPR048466">
    <property type="entry name" value="DNA_pol3_delta-like_C"/>
</dbReference>
<dbReference type="SUPFAM" id="SSF48019">
    <property type="entry name" value="post-AAA+ oligomerization domain-like"/>
    <property type="match status" value="1"/>
</dbReference>
<dbReference type="EC" id="2.7.7.7" evidence="1"/>
<comment type="similarity">
    <text evidence="7">Belongs to the DNA polymerase HolA subunit family.</text>
</comment>
<dbReference type="InterPro" id="IPR027417">
    <property type="entry name" value="P-loop_NTPase"/>
</dbReference>
<proteinExistence type="inferred from homology"/>
<dbReference type="Gene3D" id="1.10.8.60">
    <property type="match status" value="1"/>
</dbReference>
<evidence type="ECO:0000256" key="8">
    <source>
        <dbReference type="ARBA" id="ARBA00049244"/>
    </source>
</evidence>
<dbReference type="RefSeq" id="WP_272444537.1">
    <property type="nucleotide sequence ID" value="NZ_JAMQKC010000001.1"/>
</dbReference>
<sequence length="348" mass="39753">MNYFDVLKVIKKKQFSPVYFLFGTETFLIDSIKYELITYSLDDEDRDTNISNYDLEETSIQEVIADAETYPFFGERKIIFASNPSFLKAKPDKTAVEHDLDSLASYLLHPVDYSIIVLIAPYEKIDERKKITKVLKQNSNAISCQSLKDWELDQWITTMAKNEHVSFEKDVIGKLVQEIGPNLMMIKQEMEKMATFVGVGGTITKQIADQLVSHQLTTSGLKLVDAVIEKDLNVAISIFKDLERMGEDPIALLALLASQFRTILHVKLLKQKGYTQSQMAQQLKIHPYVIKMSMSREKSFVLSDLKQAINSCTETDAKIKQGRMDKSLAFELLLYELIHLNKKQGISF</sequence>
<evidence type="ECO:0000259" key="10">
    <source>
        <dbReference type="Pfam" id="PF21694"/>
    </source>
</evidence>
<dbReference type="AlphaFoldDB" id="A0A9X3WAI4"/>
<evidence type="ECO:0000256" key="4">
    <source>
        <dbReference type="ARBA" id="ARBA00022695"/>
    </source>
</evidence>
<dbReference type="InterPro" id="IPR008921">
    <property type="entry name" value="DNA_pol3_clamp-load_cplx_C"/>
</dbReference>
<dbReference type="Proteomes" id="UP001145069">
    <property type="component" value="Unassembled WGS sequence"/>
</dbReference>
<comment type="catalytic activity">
    <reaction evidence="8">
        <text>DNA(n) + a 2'-deoxyribonucleoside 5'-triphosphate = DNA(n+1) + diphosphate</text>
        <dbReference type="Rhea" id="RHEA:22508"/>
        <dbReference type="Rhea" id="RHEA-COMP:17339"/>
        <dbReference type="Rhea" id="RHEA-COMP:17340"/>
        <dbReference type="ChEBI" id="CHEBI:33019"/>
        <dbReference type="ChEBI" id="CHEBI:61560"/>
        <dbReference type="ChEBI" id="CHEBI:173112"/>
        <dbReference type="EC" id="2.7.7.7"/>
    </reaction>
</comment>
<keyword evidence="3 11" id="KW-0808">Transferase</keyword>
<dbReference type="Gene3D" id="1.20.272.10">
    <property type="match status" value="1"/>
</dbReference>
<dbReference type="GO" id="GO:0009360">
    <property type="term" value="C:DNA polymerase III complex"/>
    <property type="evidence" value="ECO:0007669"/>
    <property type="project" value="InterPro"/>
</dbReference>
<accession>A0A9X3WAI4</accession>
<evidence type="ECO:0000313" key="12">
    <source>
        <dbReference type="Proteomes" id="UP001145069"/>
    </source>
</evidence>
<comment type="caution">
    <text evidence="11">The sequence shown here is derived from an EMBL/GenBank/DDBJ whole genome shotgun (WGS) entry which is preliminary data.</text>
</comment>
<evidence type="ECO:0000256" key="1">
    <source>
        <dbReference type="ARBA" id="ARBA00012417"/>
    </source>
</evidence>
<evidence type="ECO:0000259" key="9">
    <source>
        <dbReference type="Pfam" id="PF06144"/>
    </source>
</evidence>
<keyword evidence="12" id="KW-1185">Reference proteome</keyword>
<dbReference type="GO" id="GO:0003887">
    <property type="term" value="F:DNA-directed DNA polymerase activity"/>
    <property type="evidence" value="ECO:0007669"/>
    <property type="project" value="UniProtKB-KW"/>
</dbReference>
<keyword evidence="6" id="KW-0239">DNA-directed DNA polymerase</keyword>
<name>A0A9X3WAI4_9BACI</name>
<evidence type="ECO:0000256" key="5">
    <source>
        <dbReference type="ARBA" id="ARBA00022705"/>
    </source>
</evidence>
<keyword evidence="4 11" id="KW-0548">Nucleotidyltransferase</keyword>
<dbReference type="Pfam" id="PF06144">
    <property type="entry name" value="DNA_pol3_delta"/>
    <property type="match status" value="1"/>
</dbReference>
<evidence type="ECO:0000256" key="7">
    <source>
        <dbReference type="ARBA" id="ARBA00034754"/>
    </source>
</evidence>
<dbReference type="PANTHER" id="PTHR34388">
    <property type="entry name" value="DNA POLYMERASE III SUBUNIT DELTA"/>
    <property type="match status" value="1"/>
</dbReference>
<dbReference type="InterPro" id="IPR010372">
    <property type="entry name" value="DNA_pol3_delta_N"/>
</dbReference>
<reference evidence="11" key="1">
    <citation type="submission" date="2022-06" db="EMBL/GenBank/DDBJ databases">
        <title>Aquibacillus sp. a new bacterium isolated from soil saline samples.</title>
        <authorList>
            <person name="Galisteo C."/>
            <person name="De La Haba R."/>
            <person name="Sanchez-Porro C."/>
            <person name="Ventosa A."/>
        </authorList>
    </citation>
    <scope>NUCLEOTIDE SEQUENCE</scope>
    <source>
        <strain evidence="11">3ASR75-54</strain>
    </source>
</reference>
<keyword evidence="5" id="KW-0235">DNA replication</keyword>
<dbReference type="PANTHER" id="PTHR34388:SF1">
    <property type="entry name" value="DNA POLYMERASE III SUBUNIT DELTA"/>
    <property type="match status" value="1"/>
</dbReference>
<dbReference type="EMBL" id="JAMQKC010000001">
    <property type="protein sequence ID" value="MDC3415580.1"/>
    <property type="molecule type" value="Genomic_DNA"/>
</dbReference>
<dbReference type="NCBIfam" id="TIGR01128">
    <property type="entry name" value="holA"/>
    <property type="match status" value="1"/>
</dbReference>
<evidence type="ECO:0000256" key="2">
    <source>
        <dbReference type="ARBA" id="ARBA00017703"/>
    </source>
</evidence>
<dbReference type="Pfam" id="PF21694">
    <property type="entry name" value="DNA_pol3_delta_C"/>
    <property type="match status" value="1"/>
</dbReference>
<feature type="domain" description="DNA polymerase III delta subunit-like C-terminal" evidence="10">
    <location>
        <begin position="221"/>
        <end position="336"/>
    </location>
</feature>
<evidence type="ECO:0000256" key="6">
    <source>
        <dbReference type="ARBA" id="ARBA00022932"/>
    </source>
</evidence>
<feature type="domain" description="DNA polymerase III delta N-terminal" evidence="9">
    <location>
        <begin position="19"/>
        <end position="145"/>
    </location>
</feature>